<protein>
    <submittedName>
        <fullName evidence="2">Uncharacterized protein DUF2782</fullName>
    </submittedName>
</protein>
<dbReference type="Gene3D" id="2.20.130.30">
    <property type="entry name" value="Protein of unknown function DUF2782"/>
    <property type="match status" value="1"/>
</dbReference>
<dbReference type="Proteomes" id="UP000292136">
    <property type="component" value="Unassembled WGS sequence"/>
</dbReference>
<name>A0ABY0IPY7_9RHOO</name>
<proteinExistence type="predicted"/>
<dbReference type="EMBL" id="SHKM01000002">
    <property type="protein sequence ID" value="RZT76790.1"/>
    <property type="molecule type" value="Genomic_DNA"/>
</dbReference>
<organism evidence="2 3">
    <name type="scientific">Azospira oryzae</name>
    <dbReference type="NCBI Taxonomy" id="146939"/>
    <lineage>
        <taxon>Bacteria</taxon>
        <taxon>Pseudomonadati</taxon>
        <taxon>Pseudomonadota</taxon>
        <taxon>Betaproteobacteria</taxon>
        <taxon>Rhodocyclales</taxon>
        <taxon>Rhodocyclaceae</taxon>
        <taxon>Azospira</taxon>
    </lineage>
</organism>
<evidence type="ECO:0000256" key="1">
    <source>
        <dbReference type="SAM" id="SignalP"/>
    </source>
</evidence>
<sequence>MRRLSLLAASLSLLVCTGAAFAQAGRTDLQPLPAVPPPPPEMVPFDAAMEPQVTIKKRENETVEEYRVNGKLYMLKVTPSHGVPYYLVDDQGDGTFSRKDPVDSGVRVPMWVIGTF</sequence>
<keyword evidence="3" id="KW-1185">Reference proteome</keyword>
<feature type="chain" id="PRO_5045541913" evidence="1">
    <location>
        <begin position="23"/>
        <end position="116"/>
    </location>
</feature>
<keyword evidence="1" id="KW-0732">Signal</keyword>
<comment type="caution">
    <text evidence="2">The sequence shown here is derived from an EMBL/GenBank/DDBJ whole genome shotgun (WGS) entry which is preliminary data.</text>
</comment>
<dbReference type="RefSeq" id="WP_014235572.1">
    <property type="nucleotide sequence ID" value="NZ_SHKM01000002.1"/>
</dbReference>
<gene>
    <name evidence="2" type="ORF">EV678_2673</name>
</gene>
<dbReference type="Pfam" id="PF11191">
    <property type="entry name" value="DUF2782"/>
    <property type="match status" value="1"/>
</dbReference>
<reference evidence="2 3" key="1">
    <citation type="submission" date="2019-02" db="EMBL/GenBank/DDBJ databases">
        <title>Genomic Encyclopedia of Type Strains, Phase IV (KMG-IV): sequencing the most valuable type-strain genomes for metagenomic binning, comparative biology and taxonomic classification.</title>
        <authorList>
            <person name="Goeker M."/>
        </authorList>
    </citation>
    <scope>NUCLEOTIDE SEQUENCE [LARGE SCALE GENOMIC DNA]</scope>
    <source>
        <strain evidence="2 3">DSM 21223</strain>
    </source>
</reference>
<dbReference type="InterPro" id="IPR021357">
    <property type="entry name" value="DUF2782"/>
</dbReference>
<feature type="signal peptide" evidence="1">
    <location>
        <begin position="1"/>
        <end position="22"/>
    </location>
</feature>
<evidence type="ECO:0000313" key="2">
    <source>
        <dbReference type="EMBL" id="RZT76790.1"/>
    </source>
</evidence>
<evidence type="ECO:0000313" key="3">
    <source>
        <dbReference type="Proteomes" id="UP000292136"/>
    </source>
</evidence>
<accession>A0ABY0IPY7</accession>